<feature type="transmembrane region" description="Helical" evidence="1">
    <location>
        <begin position="173"/>
        <end position="193"/>
    </location>
</feature>
<dbReference type="AlphaFoldDB" id="A0A4R0YL44"/>
<feature type="transmembrane region" description="Helical" evidence="1">
    <location>
        <begin position="119"/>
        <end position="137"/>
    </location>
</feature>
<keyword evidence="3" id="KW-1185">Reference proteome</keyword>
<gene>
    <name evidence="2" type="ORF">EZM97_11260</name>
</gene>
<feature type="transmembrane region" description="Helical" evidence="1">
    <location>
        <begin position="214"/>
        <end position="233"/>
    </location>
</feature>
<evidence type="ECO:0000313" key="2">
    <source>
        <dbReference type="EMBL" id="TCI09539.1"/>
    </source>
</evidence>
<name>A0A4R0YL44_9GAMM</name>
<accession>A0A4R0YL44</accession>
<evidence type="ECO:0000256" key="1">
    <source>
        <dbReference type="SAM" id="Phobius"/>
    </source>
</evidence>
<feature type="transmembrane region" description="Helical" evidence="1">
    <location>
        <begin position="278"/>
        <end position="298"/>
    </location>
</feature>
<feature type="transmembrane region" description="Helical" evidence="1">
    <location>
        <begin position="81"/>
        <end position="99"/>
    </location>
</feature>
<feature type="transmembrane region" description="Helical" evidence="1">
    <location>
        <begin position="304"/>
        <end position="322"/>
    </location>
</feature>
<dbReference type="EMBL" id="SJTG01000002">
    <property type="protein sequence ID" value="TCI09539.1"/>
    <property type="molecule type" value="Genomic_DNA"/>
</dbReference>
<protein>
    <submittedName>
        <fullName evidence="2">DoxX family membrane protein</fullName>
    </submittedName>
</protein>
<organism evidence="2 3">
    <name type="scientific">Dyella soli</name>
    <dbReference type="NCBI Taxonomy" id="522319"/>
    <lineage>
        <taxon>Bacteria</taxon>
        <taxon>Pseudomonadati</taxon>
        <taxon>Pseudomonadota</taxon>
        <taxon>Gammaproteobacteria</taxon>
        <taxon>Lysobacterales</taxon>
        <taxon>Rhodanobacteraceae</taxon>
        <taxon>Dyella</taxon>
    </lineage>
</organism>
<sequence length="343" mass="35694">MGKAATFVPGWPATARPAGAAGCPCDGPAKRRPIFTEVPLSACLSPDARKQGMESSSQPYASPLRASGVIARASATAMRPAHVALAISMIALGILGFIYGDVALVWQRIPIPLGPGQTLLAYACAAIELGTGVGLLVRRSARPAALVLLVFLLLWAALLKLPAVVLVPQMEATWLGFGEIAVMLAGGWVLYAAQAGNHATASASFITGPRGIRCARLLFALALPMIGLSHFFYGEQTAALVPAWLPSRLGWAYLTGACSIAASLGVLLAICPRLAATLQAVMLGVITVLVWCPAIVAAPSDRTSWTAMVISFAIASGAWLIADTYRGTPWLAMGRRGSTLPAR</sequence>
<comment type="caution">
    <text evidence="2">The sequence shown here is derived from an EMBL/GenBank/DDBJ whole genome shotgun (WGS) entry which is preliminary data.</text>
</comment>
<keyword evidence="1" id="KW-0812">Transmembrane</keyword>
<reference evidence="2 3" key="1">
    <citation type="submission" date="2019-02" db="EMBL/GenBank/DDBJ databases">
        <title>Dyella amyloliquefaciens sp. nov., isolated from forest soil.</title>
        <authorList>
            <person name="Gao Z.-H."/>
            <person name="Qiu L.-H."/>
        </authorList>
    </citation>
    <scope>NUCLEOTIDE SEQUENCE [LARGE SCALE GENOMIC DNA]</scope>
    <source>
        <strain evidence="2 3">KACC 12747</strain>
    </source>
</reference>
<proteinExistence type="predicted"/>
<keyword evidence="1" id="KW-1133">Transmembrane helix</keyword>
<feature type="transmembrane region" description="Helical" evidence="1">
    <location>
        <begin position="144"/>
        <end position="167"/>
    </location>
</feature>
<keyword evidence="1" id="KW-0472">Membrane</keyword>
<evidence type="ECO:0000313" key="3">
    <source>
        <dbReference type="Proteomes" id="UP000291822"/>
    </source>
</evidence>
<feature type="transmembrane region" description="Helical" evidence="1">
    <location>
        <begin position="253"/>
        <end position="271"/>
    </location>
</feature>
<dbReference type="Proteomes" id="UP000291822">
    <property type="component" value="Unassembled WGS sequence"/>
</dbReference>